<dbReference type="Proteomes" id="UP000215914">
    <property type="component" value="Unassembled WGS sequence"/>
</dbReference>
<dbReference type="Gramene" id="mRNA:HanXRQr2_Chr08g0346631">
    <property type="protein sequence ID" value="mRNA:HanXRQr2_Chr08g0346631"/>
    <property type="gene ID" value="HanXRQr2_Chr08g0346631"/>
</dbReference>
<reference evidence="1" key="1">
    <citation type="journal article" date="2017" name="Nature">
        <title>The sunflower genome provides insights into oil metabolism, flowering and Asterid evolution.</title>
        <authorList>
            <person name="Badouin H."/>
            <person name="Gouzy J."/>
            <person name="Grassa C.J."/>
            <person name="Murat F."/>
            <person name="Staton S.E."/>
            <person name="Cottret L."/>
            <person name="Lelandais-Briere C."/>
            <person name="Owens G.L."/>
            <person name="Carrere S."/>
            <person name="Mayjonade B."/>
            <person name="Legrand L."/>
            <person name="Gill N."/>
            <person name="Kane N.C."/>
            <person name="Bowers J.E."/>
            <person name="Hubner S."/>
            <person name="Bellec A."/>
            <person name="Berard A."/>
            <person name="Berges H."/>
            <person name="Blanchet N."/>
            <person name="Boniface M.C."/>
            <person name="Brunel D."/>
            <person name="Catrice O."/>
            <person name="Chaidir N."/>
            <person name="Claudel C."/>
            <person name="Donnadieu C."/>
            <person name="Faraut T."/>
            <person name="Fievet G."/>
            <person name="Helmstetter N."/>
            <person name="King M."/>
            <person name="Knapp S.J."/>
            <person name="Lai Z."/>
            <person name="Le Paslier M.C."/>
            <person name="Lippi Y."/>
            <person name="Lorenzon L."/>
            <person name="Mandel J.R."/>
            <person name="Marage G."/>
            <person name="Marchand G."/>
            <person name="Marquand E."/>
            <person name="Bret-Mestries E."/>
            <person name="Morien E."/>
            <person name="Nambeesan S."/>
            <person name="Nguyen T."/>
            <person name="Pegot-Espagnet P."/>
            <person name="Pouilly N."/>
            <person name="Raftis F."/>
            <person name="Sallet E."/>
            <person name="Schiex T."/>
            <person name="Thomas J."/>
            <person name="Vandecasteele C."/>
            <person name="Vares D."/>
            <person name="Vear F."/>
            <person name="Vautrin S."/>
            <person name="Crespi M."/>
            <person name="Mangin B."/>
            <person name="Burke J.M."/>
            <person name="Salse J."/>
            <person name="Munos S."/>
            <person name="Vincourt P."/>
            <person name="Rieseberg L.H."/>
            <person name="Langlade N.B."/>
        </authorList>
    </citation>
    <scope>NUCLEOTIDE SEQUENCE</scope>
    <source>
        <tissue evidence="1">Leaves</tissue>
    </source>
</reference>
<evidence type="ECO:0000313" key="1">
    <source>
        <dbReference type="EMBL" id="KAF5796027.1"/>
    </source>
</evidence>
<comment type="caution">
    <text evidence="1">The sequence shown here is derived from an EMBL/GenBank/DDBJ whole genome shotgun (WGS) entry which is preliminary data.</text>
</comment>
<gene>
    <name evidence="1" type="ORF">HanXRQr2_Chr08g0346631</name>
</gene>
<protein>
    <submittedName>
        <fullName evidence="1">Uncharacterized protein</fullName>
    </submittedName>
</protein>
<reference evidence="1" key="2">
    <citation type="submission" date="2020-06" db="EMBL/GenBank/DDBJ databases">
        <title>Helianthus annuus Genome sequencing and assembly Release 2.</title>
        <authorList>
            <person name="Gouzy J."/>
            <person name="Langlade N."/>
            <person name="Munos S."/>
        </authorList>
    </citation>
    <scope>NUCLEOTIDE SEQUENCE</scope>
    <source>
        <tissue evidence="1">Leaves</tissue>
    </source>
</reference>
<dbReference type="EMBL" id="MNCJ02000323">
    <property type="protein sequence ID" value="KAF5796027.1"/>
    <property type="molecule type" value="Genomic_DNA"/>
</dbReference>
<proteinExistence type="predicted"/>
<keyword evidence="2" id="KW-1185">Reference proteome</keyword>
<organism evidence="1 2">
    <name type="scientific">Helianthus annuus</name>
    <name type="common">Common sunflower</name>
    <dbReference type="NCBI Taxonomy" id="4232"/>
    <lineage>
        <taxon>Eukaryota</taxon>
        <taxon>Viridiplantae</taxon>
        <taxon>Streptophyta</taxon>
        <taxon>Embryophyta</taxon>
        <taxon>Tracheophyta</taxon>
        <taxon>Spermatophyta</taxon>
        <taxon>Magnoliopsida</taxon>
        <taxon>eudicotyledons</taxon>
        <taxon>Gunneridae</taxon>
        <taxon>Pentapetalae</taxon>
        <taxon>asterids</taxon>
        <taxon>campanulids</taxon>
        <taxon>Asterales</taxon>
        <taxon>Asteraceae</taxon>
        <taxon>Asteroideae</taxon>
        <taxon>Heliantheae alliance</taxon>
        <taxon>Heliantheae</taxon>
        <taxon>Helianthus</taxon>
    </lineage>
</organism>
<name>A0A9K3ND45_HELAN</name>
<accession>A0A9K3ND45</accession>
<sequence length="50" mass="5973">MFTDSNGIKIHKPDYVCRYIHSDDGDLVKYKLLRSNLDEERWVSIKDTEK</sequence>
<dbReference type="AlphaFoldDB" id="A0A9K3ND45"/>
<evidence type="ECO:0000313" key="2">
    <source>
        <dbReference type="Proteomes" id="UP000215914"/>
    </source>
</evidence>